<dbReference type="Proteomes" id="UP000789508">
    <property type="component" value="Unassembled WGS sequence"/>
</dbReference>
<dbReference type="SUPFAM" id="SSF47095">
    <property type="entry name" value="HMG-box"/>
    <property type="match status" value="1"/>
</dbReference>
<dbReference type="Pfam" id="PF00505">
    <property type="entry name" value="HMG_box"/>
    <property type="match status" value="1"/>
</dbReference>
<comment type="caution">
    <text evidence="3">The sequence shown here is derived from an EMBL/GenBank/DDBJ whole genome shotgun (WGS) entry which is preliminary data.</text>
</comment>
<feature type="domain" description="HMG box" evidence="2">
    <location>
        <begin position="27"/>
        <end position="94"/>
    </location>
</feature>
<dbReference type="SMART" id="SM00398">
    <property type="entry name" value="HMG"/>
    <property type="match status" value="1"/>
</dbReference>
<organism evidence="3 4">
    <name type="scientific">Ambispora leptoticha</name>
    <dbReference type="NCBI Taxonomy" id="144679"/>
    <lineage>
        <taxon>Eukaryota</taxon>
        <taxon>Fungi</taxon>
        <taxon>Fungi incertae sedis</taxon>
        <taxon>Mucoromycota</taxon>
        <taxon>Glomeromycotina</taxon>
        <taxon>Glomeromycetes</taxon>
        <taxon>Archaeosporales</taxon>
        <taxon>Ambisporaceae</taxon>
        <taxon>Ambispora</taxon>
    </lineage>
</organism>
<dbReference type="InterPro" id="IPR036910">
    <property type="entry name" value="HMG_box_dom_sf"/>
</dbReference>
<dbReference type="EMBL" id="CAJVPS010000526">
    <property type="protein sequence ID" value="CAG8492586.1"/>
    <property type="molecule type" value="Genomic_DNA"/>
</dbReference>
<evidence type="ECO:0000313" key="4">
    <source>
        <dbReference type="Proteomes" id="UP000789508"/>
    </source>
</evidence>
<evidence type="ECO:0000256" key="1">
    <source>
        <dbReference type="PROSITE-ProRule" id="PRU00267"/>
    </source>
</evidence>
<protein>
    <submittedName>
        <fullName evidence="3">12578_t:CDS:1</fullName>
    </submittedName>
</protein>
<accession>A0A9N8WKW4</accession>
<keyword evidence="1" id="KW-0539">Nucleus</keyword>
<dbReference type="GO" id="GO:0005634">
    <property type="term" value="C:nucleus"/>
    <property type="evidence" value="ECO:0007669"/>
    <property type="project" value="UniProtKB-UniRule"/>
</dbReference>
<dbReference type="PROSITE" id="PS50118">
    <property type="entry name" value="HMG_BOX_2"/>
    <property type="match status" value="1"/>
</dbReference>
<gene>
    <name evidence="3" type="ORF">ALEPTO_LOCUS3066</name>
</gene>
<dbReference type="OrthoDB" id="1919336at2759"/>
<proteinExistence type="predicted"/>
<dbReference type="GO" id="GO:0003677">
    <property type="term" value="F:DNA binding"/>
    <property type="evidence" value="ECO:0007669"/>
    <property type="project" value="UniProtKB-UniRule"/>
</dbReference>
<keyword evidence="4" id="KW-1185">Reference proteome</keyword>
<reference evidence="3" key="1">
    <citation type="submission" date="2021-06" db="EMBL/GenBank/DDBJ databases">
        <authorList>
            <person name="Kallberg Y."/>
            <person name="Tangrot J."/>
            <person name="Rosling A."/>
        </authorList>
    </citation>
    <scope>NUCLEOTIDE SEQUENCE</scope>
    <source>
        <strain evidence="3">FL130A</strain>
    </source>
</reference>
<dbReference type="AlphaFoldDB" id="A0A9N8WKW4"/>
<dbReference type="InterPro" id="IPR009071">
    <property type="entry name" value="HMG_box_dom"/>
</dbReference>
<dbReference type="Gene3D" id="1.10.30.10">
    <property type="entry name" value="High mobility group box domain"/>
    <property type="match status" value="1"/>
</dbReference>
<name>A0A9N8WKW4_9GLOM</name>
<keyword evidence="1" id="KW-0238">DNA-binding</keyword>
<evidence type="ECO:0000259" key="2">
    <source>
        <dbReference type="PROSITE" id="PS50118"/>
    </source>
</evidence>
<feature type="DNA-binding region" description="HMG box" evidence="1">
    <location>
        <begin position="27"/>
        <end position="94"/>
    </location>
</feature>
<sequence>MCKAFVPLSKVPIEEFLKPRTRKGKEPTKSPNAFIIYRIRRGQEILENRKLPQPDISKMLGQEWEEMDSSKKNEYFEYAKRVKEKFDKRVKEAKLAQNNIVVNGNISSNQCQMTVENDSLINALVYESSINEKQLVVQQNEIPQETSIDENQLAAQQNENPQEVIESGSLNNYQRYVFFEEIHFDLMNVPKQLDAQQNEILGENVPLVYESTLKMMKSSKLSTK</sequence>
<evidence type="ECO:0000313" key="3">
    <source>
        <dbReference type="EMBL" id="CAG8492586.1"/>
    </source>
</evidence>